<dbReference type="Pfam" id="PF00850">
    <property type="entry name" value="Hist_deacetyl"/>
    <property type="match status" value="1"/>
</dbReference>
<evidence type="ECO:0000256" key="4">
    <source>
        <dbReference type="ARBA" id="ARBA00022701"/>
    </source>
</evidence>
<dbReference type="Pfam" id="PF17681">
    <property type="entry name" value="GCP_N_terminal"/>
    <property type="match status" value="1"/>
</dbReference>
<dbReference type="GO" id="GO:0000930">
    <property type="term" value="C:gamma-tubulin complex"/>
    <property type="evidence" value="ECO:0007669"/>
    <property type="project" value="UniProtKB-ARBA"/>
</dbReference>
<feature type="domain" description="Gamma tubulin complex component protein N-terminal" evidence="9">
    <location>
        <begin position="156"/>
        <end position="394"/>
    </location>
</feature>
<protein>
    <recommendedName>
        <fullName evidence="12">Histone deacetylase domain-containing protein</fullName>
    </recommendedName>
</protein>
<dbReference type="FunFam" id="3.40.800.20:FF:000011">
    <property type="entry name" value="Histone deacetylase HOS3"/>
    <property type="match status" value="1"/>
</dbReference>
<feature type="compositionally biased region" description="Pro residues" evidence="6">
    <location>
        <begin position="1368"/>
        <end position="1379"/>
    </location>
</feature>
<dbReference type="GO" id="GO:0007020">
    <property type="term" value="P:microtubule nucleation"/>
    <property type="evidence" value="ECO:0007669"/>
    <property type="project" value="UniProtKB-ARBA"/>
</dbReference>
<dbReference type="InterPro" id="IPR053244">
    <property type="entry name" value="HDAC_HD_type_1"/>
</dbReference>
<comment type="subcellular location">
    <subcellularLocation>
        <location evidence="1">Cytoplasm</location>
        <location evidence="1">Cytoskeleton</location>
    </subcellularLocation>
</comment>
<dbReference type="PANTHER" id="PTHR47558">
    <property type="entry name" value="HISTONE DEACETYLASE HOS3"/>
    <property type="match status" value="1"/>
</dbReference>
<evidence type="ECO:0000256" key="5">
    <source>
        <dbReference type="ARBA" id="ARBA00023212"/>
    </source>
</evidence>
<evidence type="ECO:0000256" key="2">
    <source>
        <dbReference type="ARBA" id="ARBA00010337"/>
    </source>
</evidence>
<evidence type="ECO:0000256" key="1">
    <source>
        <dbReference type="ARBA" id="ARBA00004245"/>
    </source>
</evidence>
<evidence type="ECO:0000313" key="10">
    <source>
        <dbReference type="EMBL" id="CAI4210556.1"/>
    </source>
</evidence>
<dbReference type="SUPFAM" id="SSF52768">
    <property type="entry name" value="Arginase/deacetylase"/>
    <property type="match status" value="1"/>
</dbReference>
<dbReference type="GO" id="GO:0043015">
    <property type="term" value="F:gamma-tubulin binding"/>
    <property type="evidence" value="ECO:0007669"/>
    <property type="project" value="InterPro"/>
</dbReference>
<evidence type="ECO:0000259" key="7">
    <source>
        <dbReference type="Pfam" id="PF00850"/>
    </source>
</evidence>
<evidence type="ECO:0000259" key="9">
    <source>
        <dbReference type="Pfam" id="PF17681"/>
    </source>
</evidence>
<dbReference type="InterPro" id="IPR023696">
    <property type="entry name" value="Ureohydrolase_dom_sf"/>
</dbReference>
<evidence type="ECO:0000256" key="6">
    <source>
        <dbReference type="SAM" id="MobiDB-lite"/>
    </source>
</evidence>
<dbReference type="EMBL" id="CALLCH030000001">
    <property type="protein sequence ID" value="CAI4210556.1"/>
    <property type="molecule type" value="Genomic_DNA"/>
</dbReference>
<dbReference type="GO" id="GO:0005634">
    <property type="term" value="C:nucleus"/>
    <property type="evidence" value="ECO:0007669"/>
    <property type="project" value="TreeGrafter"/>
</dbReference>
<dbReference type="InterPro" id="IPR000286">
    <property type="entry name" value="HDACs"/>
</dbReference>
<feature type="region of interest" description="Disordered" evidence="6">
    <location>
        <begin position="1318"/>
        <end position="1380"/>
    </location>
</feature>
<comment type="similarity">
    <text evidence="2">Belongs to the TUBGCP family.</text>
</comment>
<keyword evidence="4" id="KW-0493">Microtubule</keyword>
<keyword evidence="5" id="KW-0206">Cytoskeleton</keyword>
<evidence type="ECO:0000259" key="8">
    <source>
        <dbReference type="Pfam" id="PF04130"/>
    </source>
</evidence>
<dbReference type="OrthoDB" id="775571at2759"/>
<dbReference type="Pfam" id="PF04130">
    <property type="entry name" value="GCP_C_terminal"/>
    <property type="match status" value="1"/>
</dbReference>
<dbReference type="GO" id="GO:0004407">
    <property type="term" value="F:histone deacetylase activity"/>
    <property type="evidence" value="ECO:0007669"/>
    <property type="project" value="TreeGrafter"/>
</dbReference>
<feature type="domain" description="Gamma tubulin complex component C-terminal" evidence="8">
    <location>
        <begin position="525"/>
        <end position="815"/>
    </location>
</feature>
<name>A0A9P1GV29_9PEZI</name>
<proteinExistence type="inferred from homology"/>
<keyword evidence="3" id="KW-0963">Cytoplasm</keyword>
<dbReference type="PANTHER" id="PTHR47558:SF1">
    <property type="entry name" value="HISTONE DEACETYLASE HOS3"/>
    <property type="match status" value="1"/>
</dbReference>
<dbReference type="Gene3D" id="3.40.800.20">
    <property type="entry name" value="Histone deacetylase domain"/>
    <property type="match status" value="1"/>
</dbReference>
<dbReference type="InterPro" id="IPR037138">
    <property type="entry name" value="His_deacetylse_dom_sf"/>
</dbReference>
<dbReference type="Gene3D" id="1.20.120.1900">
    <property type="entry name" value="Gamma-tubulin complex, C-terminal domain"/>
    <property type="match status" value="1"/>
</dbReference>
<evidence type="ECO:0000256" key="3">
    <source>
        <dbReference type="ARBA" id="ARBA00022490"/>
    </source>
</evidence>
<organism evidence="10 11">
    <name type="scientific">Parascedosporium putredinis</name>
    <dbReference type="NCBI Taxonomy" id="1442378"/>
    <lineage>
        <taxon>Eukaryota</taxon>
        <taxon>Fungi</taxon>
        <taxon>Dikarya</taxon>
        <taxon>Ascomycota</taxon>
        <taxon>Pezizomycotina</taxon>
        <taxon>Sordariomycetes</taxon>
        <taxon>Hypocreomycetidae</taxon>
        <taxon>Microascales</taxon>
        <taxon>Microascaceae</taxon>
        <taxon>Parascedosporium</taxon>
    </lineage>
</organism>
<dbReference type="GO" id="GO:0005874">
    <property type="term" value="C:microtubule"/>
    <property type="evidence" value="ECO:0007669"/>
    <property type="project" value="UniProtKB-KW"/>
</dbReference>
<comment type="caution">
    <text evidence="10">The sequence shown here is derived from an EMBL/GenBank/DDBJ whole genome shotgun (WGS) entry which is preliminary data.</text>
</comment>
<dbReference type="PRINTS" id="PR01270">
    <property type="entry name" value="HDASUPER"/>
</dbReference>
<reference evidence="10" key="1">
    <citation type="submission" date="2022-11" db="EMBL/GenBank/DDBJ databases">
        <authorList>
            <person name="Scott C."/>
            <person name="Bruce N."/>
        </authorList>
    </citation>
    <scope>NUCLEOTIDE SEQUENCE</scope>
</reference>
<dbReference type="CDD" id="cd09998">
    <property type="entry name" value="HDAC_Hos3"/>
    <property type="match status" value="1"/>
</dbReference>
<dbReference type="GO" id="GO:0005816">
    <property type="term" value="C:spindle pole body"/>
    <property type="evidence" value="ECO:0007669"/>
    <property type="project" value="UniProtKB-ARBA"/>
</dbReference>
<gene>
    <name evidence="10" type="ORF">PPNO1_LOCUS358</name>
</gene>
<dbReference type="InterPro" id="IPR041470">
    <property type="entry name" value="GCP_N"/>
</dbReference>
<feature type="domain" description="Histone deacetylase" evidence="7">
    <location>
        <begin position="987"/>
        <end position="1300"/>
    </location>
</feature>
<dbReference type="Proteomes" id="UP000838763">
    <property type="component" value="Unassembled WGS sequence"/>
</dbReference>
<evidence type="ECO:0000313" key="11">
    <source>
        <dbReference type="Proteomes" id="UP000838763"/>
    </source>
</evidence>
<dbReference type="GO" id="GO:0010468">
    <property type="term" value="P:regulation of gene expression"/>
    <property type="evidence" value="ECO:0007669"/>
    <property type="project" value="UniProtKB-ARBA"/>
</dbReference>
<sequence>MPVDEDAADVFSIPDFWRPSGWLRRDISGNEGTSSFFSLDLREVDARRKREMRMITFTDDCDSIIDYWLRDEPVHRTPEYKSWDTFGMQEAPRLQGLYVSEAGPRVYDALLSAPGDPLGLKNGQHVVVDTKTYFSALMAVAVGRESVLSRTTMSIGCGTAFRRLRKLVDSTYVKHPSAVRVALASAVNTALGVIETTIAVEGPRARSLLQLQVKIRGISLILAEFDALVGNLKSRHADDVVLAQVFRRARAAEHKDVYVRDTMREVLQRVARPWLDFMEEWSGIRPESGIALSKGDVGRQKFFVRVAPEVYIDDFGQEVEEVDYRLDREAVPEFLPEDLVDALFEVGKNIRFIRAGHPEHPLAQQDTITSSDPPRNNWLYNWDAILSLEQRVSDYEQALSATISRARAENGHCTAHTIDLGATPAQPYDLQVFGADPSQIEHLILSSIRELDQPLAETGEPDSLQGIISKRLSDDHHTVRYEDHGLDLSPHWSLLPSLSFGPIVAAQGRIINRESLRLLFTTHNLRRHLRAQRQFQLFGNGMFCSRLSHALFDPDMETAERQTGTYIPEPGDAPGGQAGLVGPLELPGDMSFSVRDMAPEDVDRCLDQDAIEALDFLRLSYKAPAALASIFTPMILMHYDRIFKLMLRVLRVLYVIGQLFQDINSRRCRWYNPSHAAVRFCFEARTFVQGVSSYFVDVGISQPWQVFELWLDKVERGVDGADGETCDHIMHALLLRKRQQPVLKLLDEIFTCILQFAKRVRTAPNATGQGEDEDQGQAHEMGPEVRDLYRSFRNKVEVFITVCRGLAEKGDSSLKKEAVEILDDVRHGVQLFLSSLDISSTVCCKHTLLGPVLCHGSPRHRSSGISSKTHPPHLSRLCKVPKESRPGALFSESGHQENEHDQAAGALVILHDSCYGHQFSRPSASADDLATIVERPERLRACALGIAAAYVKLGGRHADGQYPIHPKLDPKTIPDAPFRIRRVTRKLPITSPAVVGVHGKPWMEELRAMCLTTRARWAKNECEILRDDVNLRPGQQPKPKFHPGDLYLAPESLDAMEGALGAVCEAVDQVFTSGPRRCFVSIRPPGHHCSEDFPSGFCWVNNVHVGIAHAMMNHGLTHAAIIDFDLHHGDGSQSIAWSHNHRSKYNKRGLAKWRKTSIGYFSLHDINSFPCEYGDPEKVMNASICIDNAHGQNIWNVHLQPWSTEPEFWEIYNSSYSVLIDKAAAYLKTQTRFDASQWEGGGMQRHSVQVPTDFYARITRDAVALAMDPDTAAEGRVISVMEGGYSDRAIASGVLSHLSGLVARPIAQDAFLSENGIKEEDVESDGGPRHAVPPTYSSPTHASTAKALDPANLRRSLSGLNTSNGIPSRPPTPPPPEVPWPIATQELFKLLVPEDRRTVSLTHAEIGEVAAQCKVDFPALQKPVGGSQLAHGAARVVGRDRKTKLVEPIREEEGMEKLAKGRRKTTAVGFGLPPAKSGGLDPQSVGPPDELALRLCY</sequence>
<dbReference type="InterPro" id="IPR040457">
    <property type="entry name" value="GCP_C"/>
</dbReference>
<evidence type="ECO:0008006" key="12">
    <source>
        <dbReference type="Google" id="ProtNLM"/>
    </source>
</evidence>
<keyword evidence="11" id="KW-1185">Reference proteome</keyword>
<feature type="region of interest" description="Disordered" evidence="6">
    <location>
        <begin position="1457"/>
        <end position="1486"/>
    </location>
</feature>
<dbReference type="InterPro" id="IPR042241">
    <property type="entry name" value="GCP_C_sf"/>
</dbReference>
<dbReference type="InterPro" id="IPR023801">
    <property type="entry name" value="His_deacetylse_dom"/>
</dbReference>
<accession>A0A9P1GV29</accession>